<dbReference type="PANTHER" id="PTHR36566:SF1">
    <property type="entry name" value="PYRIDINIUM-3,5-BISTHIOCARBOXYLIC ACID MONONUCLEOTIDE NICKEL INSERTION PROTEIN"/>
    <property type="match status" value="1"/>
</dbReference>
<proteinExistence type="inferred from homology"/>
<dbReference type="InterPro" id="IPR002822">
    <property type="entry name" value="Ni_insertion"/>
</dbReference>
<dbReference type="HAMAP" id="MF_01074">
    <property type="entry name" value="LarC"/>
    <property type="match status" value="1"/>
</dbReference>
<dbReference type="Pfam" id="PF01969">
    <property type="entry name" value="Ni_insertion"/>
    <property type="match status" value="1"/>
</dbReference>
<dbReference type="EMBL" id="BOMI01000115">
    <property type="protein sequence ID" value="GID77200.1"/>
    <property type="molecule type" value="Genomic_DNA"/>
</dbReference>
<feature type="region of interest" description="Disordered" evidence="3">
    <location>
        <begin position="397"/>
        <end position="437"/>
    </location>
</feature>
<evidence type="ECO:0000313" key="4">
    <source>
        <dbReference type="EMBL" id="GID77200.1"/>
    </source>
</evidence>
<keyword evidence="2" id="KW-0456">Lyase</keyword>
<evidence type="ECO:0000256" key="2">
    <source>
        <dbReference type="HAMAP-Rule" id="MF_01074"/>
    </source>
</evidence>
<dbReference type="PANTHER" id="PTHR36566">
    <property type="entry name" value="NICKEL INSERTION PROTEIN-RELATED"/>
    <property type="match status" value="1"/>
</dbReference>
<accession>A0ABQ3YBA0</accession>
<keyword evidence="5" id="KW-1185">Reference proteome</keyword>
<sequence length="437" mass="44787">MRHAWIDASAGVAGDMVLAALLDAGANADVVQGAVDAVVPGSVHVSARAVTRAGLRALRADVKPLIDSPPQRTWRGIRERLITAELPPAVRDRALAVFTRLAEAEATVHGVPAGDVHFHEVGALDSIADVVGVCAALDDLGIGTVSAGEVALGAGRVRTAHGELPVPAPAVTELARDWRVRAGGTGELATPTGMAIIRALAERCENLPPMTLQATGVGAGGRDTPDRPNIVRVLIGTPQPGGLAPGSAAVDAVLLEANVDDLDPRLWPGVLEGLLAAGASDAWLVPILMKKGRPAHTLSVLCEPGRAAALRARIFRDTSTLGVRESPRAKTALPRLFVPVRVGDATVPIKVGHLEGVIVQVMPEFADVAALAGREGRSERAVLQEALAIATAAGLVPGAPLPDPVAPSVTDEPPGLMGGMSAPDRAPRPPSDESGGE</sequence>
<comment type="function">
    <text evidence="2">Involved in the biosynthesis of a nickel-pincer cofactor ((SCS)Ni(II) pincer complex). Binds Ni(2+), and functions in nickel delivery to pyridinium-3,5-bisthiocarboxylic acid mononucleotide (P2TMN), to form the mature cofactor. Is thus probably required for the activation of nickel-pincer cofactor-dependent enzymes.</text>
</comment>
<comment type="catalytic activity">
    <reaction evidence="2">
        <text>Ni(II)-pyridinium-3,5-bisthiocarboxylate mononucleotide = pyridinium-3,5-bisthiocarboxylate mononucleotide + Ni(2+)</text>
        <dbReference type="Rhea" id="RHEA:54784"/>
        <dbReference type="ChEBI" id="CHEBI:49786"/>
        <dbReference type="ChEBI" id="CHEBI:137372"/>
        <dbReference type="ChEBI" id="CHEBI:137373"/>
        <dbReference type="EC" id="4.99.1.12"/>
    </reaction>
</comment>
<comment type="caution">
    <text evidence="4">The sequence shown here is derived from an EMBL/GenBank/DDBJ whole genome shotgun (WGS) entry which is preliminary data.</text>
</comment>
<keyword evidence="1 2" id="KW-0533">Nickel</keyword>
<gene>
    <name evidence="2" type="primary">larC</name>
    <name evidence="4" type="ORF">Ade02nite_58410</name>
</gene>
<evidence type="ECO:0000256" key="3">
    <source>
        <dbReference type="SAM" id="MobiDB-lite"/>
    </source>
</evidence>
<name>A0ABQ3YBA0_9ACTN</name>
<dbReference type="Proteomes" id="UP000609879">
    <property type="component" value="Unassembled WGS sequence"/>
</dbReference>
<comment type="similarity">
    <text evidence="2">Belongs to the LarC family.</text>
</comment>
<protein>
    <recommendedName>
        <fullName evidence="2">Pyridinium-3,5-bisthiocarboxylic acid mononucleotide nickel insertion protein</fullName>
        <shortName evidence="2">P2TMN nickel insertion protein</shortName>
        <ecNumber evidence="2">4.99.1.12</ecNumber>
    </recommendedName>
    <alternativeName>
        <fullName evidence="2">Nickel-pincer cofactor biosynthesis protein LarC</fullName>
    </alternativeName>
</protein>
<dbReference type="RefSeq" id="WP_203770911.1">
    <property type="nucleotide sequence ID" value="NZ_BAAABO010000002.1"/>
</dbReference>
<dbReference type="EC" id="4.99.1.12" evidence="2"/>
<organism evidence="4 5">
    <name type="scientific">Paractinoplanes deccanensis</name>
    <dbReference type="NCBI Taxonomy" id="113561"/>
    <lineage>
        <taxon>Bacteria</taxon>
        <taxon>Bacillati</taxon>
        <taxon>Actinomycetota</taxon>
        <taxon>Actinomycetes</taxon>
        <taxon>Micromonosporales</taxon>
        <taxon>Micromonosporaceae</taxon>
        <taxon>Paractinoplanes</taxon>
    </lineage>
</organism>
<reference evidence="4 5" key="1">
    <citation type="submission" date="2021-01" db="EMBL/GenBank/DDBJ databases">
        <title>Whole genome shotgun sequence of Actinoplanes deccanensis NBRC 13994.</title>
        <authorList>
            <person name="Komaki H."/>
            <person name="Tamura T."/>
        </authorList>
    </citation>
    <scope>NUCLEOTIDE SEQUENCE [LARGE SCALE GENOMIC DNA]</scope>
    <source>
        <strain evidence="4 5">NBRC 13994</strain>
    </source>
</reference>
<evidence type="ECO:0000313" key="5">
    <source>
        <dbReference type="Proteomes" id="UP000609879"/>
    </source>
</evidence>
<dbReference type="Gene3D" id="3.30.70.1380">
    <property type="entry name" value="Transcriptional regulatory protein pf0864 domain like"/>
    <property type="match status" value="1"/>
</dbReference>
<dbReference type="NCBIfam" id="TIGR00299">
    <property type="entry name" value="nickel pincer cofactor biosynthesis protein LarC"/>
    <property type="match status" value="1"/>
</dbReference>
<evidence type="ECO:0000256" key="1">
    <source>
        <dbReference type="ARBA" id="ARBA00022596"/>
    </source>
</evidence>